<name>A0ACB8C1C4_9AGAM</name>
<protein>
    <submittedName>
        <fullName evidence="1">Uncharacterized protein</fullName>
    </submittedName>
</protein>
<keyword evidence="2" id="KW-1185">Reference proteome</keyword>
<evidence type="ECO:0000313" key="1">
    <source>
        <dbReference type="EMBL" id="KAH7930938.1"/>
    </source>
</evidence>
<evidence type="ECO:0000313" key="2">
    <source>
        <dbReference type="Proteomes" id="UP000790709"/>
    </source>
</evidence>
<comment type="caution">
    <text evidence="1">The sequence shown here is derived from an EMBL/GenBank/DDBJ whole genome shotgun (WGS) entry which is preliminary data.</text>
</comment>
<sequence>MLRALLSSSRPLLMRFRSTTLPHVHNHSHLIPPSVNPSIPALTRGMKVRSSVKVMCDGCSIVRRKGRVYVLCSKNPKHKQRQG</sequence>
<gene>
    <name evidence="1" type="ORF">BV22DRAFT_18042</name>
</gene>
<reference evidence="1" key="1">
    <citation type="journal article" date="2021" name="New Phytol.">
        <title>Evolutionary innovations through gain and loss of genes in the ectomycorrhizal Boletales.</title>
        <authorList>
            <person name="Wu G."/>
            <person name="Miyauchi S."/>
            <person name="Morin E."/>
            <person name="Kuo A."/>
            <person name="Drula E."/>
            <person name="Varga T."/>
            <person name="Kohler A."/>
            <person name="Feng B."/>
            <person name="Cao Y."/>
            <person name="Lipzen A."/>
            <person name="Daum C."/>
            <person name="Hundley H."/>
            <person name="Pangilinan J."/>
            <person name="Johnson J."/>
            <person name="Barry K."/>
            <person name="LaButti K."/>
            <person name="Ng V."/>
            <person name="Ahrendt S."/>
            <person name="Min B."/>
            <person name="Choi I.G."/>
            <person name="Park H."/>
            <person name="Plett J.M."/>
            <person name="Magnuson J."/>
            <person name="Spatafora J.W."/>
            <person name="Nagy L.G."/>
            <person name="Henrissat B."/>
            <person name="Grigoriev I.V."/>
            <person name="Yang Z.L."/>
            <person name="Xu J."/>
            <person name="Martin F.M."/>
        </authorList>
    </citation>
    <scope>NUCLEOTIDE SEQUENCE</scope>
    <source>
        <strain evidence="1">KUC20120723A-06</strain>
    </source>
</reference>
<dbReference type="EMBL" id="MU266328">
    <property type="protein sequence ID" value="KAH7930938.1"/>
    <property type="molecule type" value="Genomic_DNA"/>
</dbReference>
<proteinExistence type="predicted"/>
<dbReference type="Proteomes" id="UP000790709">
    <property type="component" value="Unassembled WGS sequence"/>
</dbReference>
<accession>A0ACB8C1C4</accession>
<organism evidence="1 2">
    <name type="scientific">Leucogyrophana mollusca</name>
    <dbReference type="NCBI Taxonomy" id="85980"/>
    <lineage>
        <taxon>Eukaryota</taxon>
        <taxon>Fungi</taxon>
        <taxon>Dikarya</taxon>
        <taxon>Basidiomycota</taxon>
        <taxon>Agaricomycotina</taxon>
        <taxon>Agaricomycetes</taxon>
        <taxon>Agaricomycetidae</taxon>
        <taxon>Boletales</taxon>
        <taxon>Boletales incertae sedis</taxon>
        <taxon>Leucogyrophana</taxon>
    </lineage>
</organism>